<feature type="transmembrane region" description="Helical" evidence="6">
    <location>
        <begin position="127"/>
        <end position="147"/>
    </location>
</feature>
<feature type="domain" description="EamA" evidence="7">
    <location>
        <begin position="6"/>
        <end position="138"/>
    </location>
</feature>
<evidence type="ECO:0000256" key="5">
    <source>
        <dbReference type="ARBA" id="ARBA00023136"/>
    </source>
</evidence>
<dbReference type="RefSeq" id="WP_174139878.1">
    <property type="nucleotide sequence ID" value="NZ_JABUFE010000017.1"/>
</dbReference>
<evidence type="ECO:0000313" key="8">
    <source>
        <dbReference type="EMBL" id="NSX56726.1"/>
    </source>
</evidence>
<dbReference type="Pfam" id="PF00892">
    <property type="entry name" value="EamA"/>
    <property type="match status" value="2"/>
</dbReference>
<keyword evidence="9" id="KW-1185">Reference proteome</keyword>
<keyword evidence="5 6" id="KW-0472">Membrane</keyword>
<evidence type="ECO:0000256" key="3">
    <source>
        <dbReference type="ARBA" id="ARBA00022692"/>
    </source>
</evidence>
<evidence type="ECO:0000256" key="6">
    <source>
        <dbReference type="SAM" id="Phobius"/>
    </source>
</evidence>
<evidence type="ECO:0000256" key="1">
    <source>
        <dbReference type="ARBA" id="ARBA00004141"/>
    </source>
</evidence>
<keyword evidence="3 6" id="KW-0812">Transmembrane</keyword>
<organism evidence="8 9">
    <name type="scientific">Parasulfitobacter algicola</name>
    <dbReference type="NCBI Taxonomy" id="2614809"/>
    <lineage>
        <taxon>Bacteria</taxon>
        <taxon>Pseudomonadati</taxon>
        <taxon>Pseudomonadota</taxon>
        <taxon>Alphaproteobacteria</taxon>
        <taxon>Rhodobacterales</taxon>
        <taxon>Roseobacteraceae</taxon>
        <taxon>Parasulfitobacter</taxon>
    </lineage>
</organism>
<feature type="domain" description="EamA" evidence="7">
    <location>
        <begin position="171"/>
        <end position="303"/>
    </location>
</feature>
<comment type="subcellular location">
    <subcellularLocation>
        <location evidence="1">Membrane</location>
        <topology evidence="1">Multi-pass membrane protein</topology>
    </subcellularLocation>
</comment>
<dbReference type="InterPro" id="IPR000620">
    <property type="entry name" value="EamA_dom"/>
</dbReference>
<dbReference type="EMBL" id="JABUFE010000017">
    <property type="protein sequence ID" value="NSX56726.1"/>
    <property type="molecule type" value="Genomic_DNA"/>
</dbReference>
<feature type="transmembrane region" description="Helical" evidence="6">
    <location>
        <begin position="284"/>
        <end position="304"/>
    </location>
</feature>
<feature type="transmembrane region" description="Helical" evidence="6">
    <location>
        <begin position="39"/>
        <end position="59"/>
    </location>
</feature>
<feature type="transmembrane region" description="Helical" evidence="6">
    <location>
        <begin position="232"/>
        <end position="249"/>
    </location>
</feature>
<dbReference type="PANTHER" id="PTHR22911">
    <property type="entry name" value="ACYL-MALONYL CONDENSING ENZYME-RELATED"/>
    <property type="match status" value="1"/>
</dbReference>
<dbReference type="Proteomes" id="UP000777935">
    <property type="component" value="Unassembled WGS sequence"/>
</dbReference>
<evidence type="ECO:0000256" key="2">
    <source>
        <dbReference type="ARBA" id="ARBA00009853"/>
    </source>
</evidence>
<sequence>MPPVLKAALWMTGAIVSFSLMAVAGRAVAVTLDTFELMMYRSLIGIVIVLGVAGAAGTLSQISRRSLGLHTLRNISHFAGQNLWFAAIIMIPLTQVFALEFTSPLWAMLFATFILGERLSAIRVIGALVGFMGVLIVLGIVTIQLSLSDGVLGAVRIDLNDAFVATILTNIGALLAALAAIGFALSAVFTRKLTRTESITCILFYLTVMQAVFGVITAGYDGDIALPGKPEVPWLLAIACAGLLAHFCLTKALSLAPAAVVMPFDFIRLPLIAVIGLVMFNEQISLAVIFGAIVIFSANYVIVLTESRKTAAKK</sequence>
<keyword evidence="4 6" id="KW-1133">Transmembrane helix</keyword>
<reference evidence="8 9" key="1">
    <citation type="submission" date="2020-06" db="EMBL/GenBank/DDBJ databases">
        <title>Sulfitobacter algicola sp. nov., isolated from green algae.</title>
        <authorList>
            <person name="Wang C."/>
        </authorList>
    </citation>
    <scope>NUCLEOTIDE SEQUENCE [LARGE SCALE GENOMIC DNA]</scope>
    <source>
        <strain evidence="8 9">1151</strain>
    </source>
</reference>
<dbReference type="PANTHER" id="PTHR22911:SF6">
    <property type="entry name" value="SOLUTE CARRIER FAMILY 35 MEMBER G1"/>
    <property type="match status" value="1"/>
</dbReference>
<feature type="transmembrane region" description="Helical" evidence="6">
    <location>
        <begin position="71"/>
        <end position="91"/>
    </location>
</feature>
<accession>A0ABX2IX65</accession>
<dbReference type="SUPFAM" id="SSF103481">
    <property type="entry name" value="Multidrug resistance efflux transporter EmrE"/>
    <property type="match status" value="2"/>
</dbReference>
<dbReference type="InterPro" id="IPR037185">
    <property type="entry name" value="EmrE-like"/>
</dbReference>
<feature type="transmembrane region" description="Helical" evidence="6">
    <location>
        <begin position="256"/>
        <end position="278"/>
    </location>
</feature>
<name>A0ABX2IX65_9RHOB</name>
<feature type="transmembrane region" description="Helical" evidence="6">
    <location>
        <begin position="202"/>
        <end position="220"/>
    </location>
</feature>
<gene>
    <name evidence="8" type="ORF">HRQ87_18235</name>
</gene>
<protein>
    <submittedName>
        <fullName evidence="8">DMT family transporter</fullName>
    </submittedName>
</protein>
<feature type="transmembrane region" description="Helical" evidence="6">
    <location>
        <begin position="167"/>
        <end position="190"/>
    </location>
</feature>
<evidence type="ECO:0000313" key="9">
    <source>
        <dbReference type="Proteomes" id="UP000777935"/>
    </source>
</evidence>
<comment type="caution">
    <text evidence="8">The sequence shown here is derived from an EMBL/GenBank/DDBJ whole genome shotgun (WGS) entry which is preliminary data.</text>
</comment>
<evidence type="ECO:0000259" key="7">
    <source>
        <dbReference type="Pfam" id="PF00892"/>
    </source>
</evidence>
<evidence type="ECO:0000256" key="4">
    <source>
        <dbReference type="ARBA" id="ARBA00022989"/>
    </source>
</evidence>
<proteinExistence type="inferred from homology"/>
<comment type="similarity">
    <text evidence="2">Belongs to the drug/metabolite transporter (DMT) superfamily. 10 TMS drug/metabolite exporter (DME) (TC 2.A.7.3) family.</text>
</comment>